<evidence type="ECO:0000313" key="7">
    <source>
        <dbReference type="EMBL" id="CAF1413600.1"/>
    </source>
</evidence>
<sequence>MSNSISIKDILLCDNQERLKHLIQMFAKYQMAGKRYEAKAWHAYFRRIAINPVVFYQHNVALFYEDKQYYQETFQVMEPTCIHGDLHIGQFHYYFDDINNERIFKIRRHKKIIAPFTWDLKRLATNLVLIAYHQGFSDTEIIEILHVFIRQYIKCVTTTTTTTTTDKMILCKKNSIETEQFHQIKPCSLHKQFSVISSIPIKHEMYEINWKTFDTVANLMILAEKIAIIVANSHCQPPISIIPTQNTIENNADHCTHIIQTALSSYNQQQELINDICLFSMTYAQIAERDYRLFFKHFRNERIFNGVNVINHTRIPHPLTNARSVSILIVGGGISGMVTALSFARAGIPVRLFEKKTEFGEIGAGMQLAPNCSRILDRLDVLKQVQANAFFPKQIVWMDALTGQRLTCIDLGAKFIETFGYPYIVVHRADLFNAIYQACLANSMITMETDRTVTSVDERPKSIMVECADGMRYDCNMVIAADGLWSSLRKFVCDDGAPISAGYVTYRGTIDIKQVSKEAGLENVQFWIGPDIHLVQYPIRRGESYNQAAIFKSKKIPDDTDEWGTKEELNQRFSIGCKHVKNALKSIQTNFRWPVYDRNLLSKWSRGRLVLLGDAAHPMLQYAGQGAAQALEDADVLVTAYKKYGPLKIDSVFREYEQKRIPHSSKVVQFARDIGTFAHCDGVAKIVRDKILKEHDIYDYEFLKWIYEDHQKDRK</sequence>
<dbReference type="GO" id="GO:0004497">
    <property type="term" value="F:monooxygenase activity"/>
    <property type="evidence" value="ECO:0007669"/>
    <property type="project" value="UniProtKB-KW"/>
</dbReference>
<dbReference type="Proteomes" id="UP000663889">
    <property type="component" value="Unassembled WGS sequence"/>
</dbReference>
<dbReference type="InterPro" id="IPR018721">
    <property type="entry name" value="DUF2252"/>
</dbReference>
<evidence type="ECO:0000256" key="4">
    <source>
        <dbReference type="ARBA" id="ARBA00023002"/>
    </source>
</evidence>
<evidence type="ECO:0000259" key="6">
    <source>
        <dbReference type="Pfam" id="PF01494"/>
    </source>
</evidence>
<dbReference type="PANTHER" id="PTHR13789:SF318">
    <property type="entry name" value="GERANYLGERANYL DIPHOSPHATE REDUCTASE"/>
    <property type="match status" value="1"/>
</dbReference>
<dbReference type="EMBL" id="CAJNOU010003853">
    <property type="protein sequence ID" value="CAF1413600.1"/>
    <property type="molecule type" value="Genomic_DNA"/>
</dbReference>
<dbReference type="Pfam" id="PF01494">
    <property type="entry name" value="FAD_binding_3"/>
    <property type="match status" value="1"/>
</dbReference>
<dbReference type="AlphaFoldDB" id="A0A815LV32"/>
<dbReference type="SUPFAM" id="SSF54373">
    <property type="entry name" value="FAD-linked reductases, C-terminal domain"/>
    <property type="match status" value="1"/>
</dbReference>
<evidence type="ECO:0000256" key="5">
    <source>
        <dbReference type="ARBA" id="ARBA00023033"/>
    </source>
</evidence>
<comment type="cofactor">
    <cofactor evidence="1">
        <name>FAD</name>
        <dbReference type="ChEBI" id="CHEBI:57692"/>
    </cofactor>
</comment>
<evidence type="ECO:0000256" key="1">
    <source>
        <dbReference type="ARBA" id="ARBA00001974"/>
    </source>
</evidence>
<dbReference type="Gene3D" id="3.50.50.60">
    <property type="entry name" value="FAD/NAD(P)-binding domain"/>
    <property type="match status" value="1"/>
</dbReference>
<evidence type="ECO:0000313" key="8">
    <source>
        <dbReference type="Proteomes" id="UP000663889"/>
    </source>
</evidence>
<dbReference type="PANTHER" id="PTHR13789">
    <property type="entry name" value="MONOOXYGENASE"/>
    <property type="match status" value="1"/>
</dbReference>
<accession>A0A815LV32</accession>
<dbReference type="SUPFAM" id="SSF51905">
    <property type="entry name" value="FAD/NAD(P)-binding domain"/>
    <property type="match status" value="1"/>
</dbReference>
<dbReference type="InterPro" id="IPR050493">
    <property type="entry name" value="FAD-dep_Monooxygenase_BioMet"/>
</dbReference>
<name>A0A815LV32_9BILA</name>
<comment type="caution">
    <text evidence="7">The sequence shown here is derived from an EMBL/GenBank/DDBJ whole genome shotgun (WGS) entry which is preliminary data.</text>
</comment>
<dbReference type="Pfam" id="PF10009">
    <property type="entry name" value="DUF2252"/>
    <property type="match status" value="1"/>
</dbReference>
<keyword evidence="4" id="KW-0560">Oxidoreductase</keyword>
<proteinExistence type="predicted"/>
<protein>
    <recommendedName>
        <fullName evidence="6">FAD-binding domain-containing protein</fullName>
    </recommendedName>
</protein>
<keyword evidence="2" id="KW-0285">Flavoprotein</keyword>
<organism evidence="7 8">
    <name type="scientific">Rotaria sordida</name>
    <dbReference type="NCBI Taxonomy" id="392033"/>
    <lineage>
        <taxon>Eukaryota</taxon>
        <taxon>Metazoa</taxon>
        <taxon>Spiralia</taxon>
        <taxon>Gnathifera</taxon>
        <taxon>Rotifera</taxon>
        <taxon>Eurotatoria</taxon>
        <taxon>Bdelloidea</taxon>
        <taxon>Philodinida</taxon>
        <taxon>Philodinidae</taxon>
        <taxon>Rotaria</taxon>
    </lineage>
</organism>
<dbReference type="GO" id="GO:0071949">
    <property type="term" value="F:FAD binding"/>
    <property type="evidence" value="ECO:0007669"/>
    <property type="project" value="InterPro"/>
</dbReference>
<reference evidence="7" key="1">
    <citation type="submission" date="2021-02" db="EMBL/GenBank/DDBJ databases">
        <authorList>
            <person name="Nowell W R."/>
        </authorList>
    </citation>
    <scope>NUCLEOTIDE SEQUENCE</scope>
</reference>
<dbReference type="InterPro" id="IPR036188">
    <property type="entry name" value="FAD/NAD-bd_sf"/>
</dbReference>
<keyword evidence="3" id="KW-0274">FAD</keyword>
<gene>
    <name evidence="7" type="ORF">SEV965_LOCUS31970</name>
</gene>
<feature type="domain" description="FAD-binding" evidence="6">
    <location>
        <begin position="325"/>
        <end position="671"/>
    </location>
</feature>
<evidence type="ECO:0000256" key="3">
    <source>
        <dbReference type="ARBA" id="ARBA00022827"/>
    </source>
</evidence>
<dbReference type="PRINTS" id="PR00420">
    <property type="entry name" value="RNGMNOXGNASE"/>
</dbReference>
<dbReference type="InterPro" id="IPR002938">
    <property type="entry name" value="FAD-bd"/>
</dbReference>
<evidence type="ECO:0000256" key="2">
    <source>
        <dbReference type="ARBA" id="ARBA00022630"/>
    </source>
</evidence>
<keyword evidence="5" id="KW-0503">Monooxygenase</keyword>